<comment type="similarity">
    <text evidence="1">Belongs to the UDP-glucose/GDP-mannose dehydrogenase family.</text>
</comment>
<evidence type="ECO:0000256" key="1">
    <source>
        <dbReference type="ARBA" id="ARBA00006601"/>
    </source>
</evidence>
<dbReference type="NCBIfam" id="TIGR03026">
    <property type="entry name" value="NDP-sugDHase"/>
    <property type="match status" value="1"/>
</dbReference>
<organism evidence="5">
    <name type="scientific">freshwater metagenome</name>
    <dbReference type="NCBI Taxonomy" id="449393"/>
    <lineage>
        <taxon>unclassified sequences</taxon>
        <taxon>metagenomes</taxon>
        <taxon>ecological metagenomes</taxon>
    </lineage>
</organism>
<dbReference type="Gene3D" id="3.40.50.720">
    <property type="entry name" value="NAD(P)-binding Rossmann-like Domain"/>
    <property type="match status" value="2"/>
</dbReference>
<dbReference type="Pfam" id="PF03721">
    <property type="entry name" value="UDPG_MGDP_dh_N"/>
    <property type="match status" value="1"/>
</dbReference>
<feature type="domain" description="UDP-glucose/GDP-mannose dehydrogenase C-terminal" evidence="4">
    <location>
        <begin position="313"/>
        <end position="405"/>
    </location>
</feature>
<dbReference type="InterPro" id="IPR017476">
    <property type="entry name" value="UDP-Glc/GDP-Man"/>
</dbReference>
<dbReference type="GO" id="GO:0016616">
    <property type="term" value="F:oxidoreductase activity, acting on the CH-OH group of donors, NAD or NADP as acceptor"/>
    <property type="evidence" value="ECO:0007669"/>
    <property type="project" value="InterPro"/>
</dbReference>
<dbReference type="Pfam" id="PF03720">
    <property type="entry name" value="UDPG_MGDP_dh_C"/>
    <property type="match status" value="1"/>
</dbReference>
<dbReference type="GO" id="GO:0051287">
    <property type="term" value="F:NAD binding"/>
    <property type="evidence" value="ECO:0007669"/>
    <property type="project" value="InterPro"/>
</dbReference>
<dbReference type="EMBL" id="CAFBMX010000001">
    <property type="protein sequence ID" value="CAB4914981.1"/>
    <property type="molecule type" value="Genomic_DNA"/>
</dbReference>
<dbReference type="GO" id="GO:0016628">
    <property type="term" value="F:oxidoreductase activity, acting on the CH-CH group of donors, NAD or NADP as acceptor"/>
    <property type="evidence" value="ECO:0007669"/>
    <property type="project" value="InterPro"/>
</dbReference>
<dbReference type="InterPro" id="IPR008927">
    <property type="entry name" value="6-PGluconate_DH-like_C_sf"/>
</dbReference>
<dbReference type="AlphaFoldDB" id="A0A6J7H283"/>
<dbReference type="PANTHER" id="PTHR43491">
    <property type="entry name" value="UDP-N-ACETYL-D-MANNOSAMINE DEHYDROGENASE"/>
    <property type="match status" value="1"/>
</dbReference>
<dbReference type="SMART" id="SM00984">
    <property type="entry name" value="UDPG_MGDP_dh_C"/>
    <property type="match status" value="1"/>
</dbReference>
<evidence type="ECO:0000259" key="4">
    <source>
        <dbReference type="SMART" id="SM00984"/>
    </source>
</evidence>
<dbReference type="PIRSF" id="PIRSF000124">
    <property type="entry name" value="UDPglc_GDPman_dh"/>
    <property type="match status" value="1"/>
</dbReference>
<dbReference type="InterPro" id="IPR014026">
    <property type="entry name" value="UDP-Glc/GDP-Man_DH_dimer"/>
</dbReference>
<dbReference type="SUPFAM" id="SSF52413">
    <property type="entry name" value="UDP-glucose/GDP-mannose dehydrogenase C-terminal domain"/>
    <property type="match status" value="1"/>
</dbReference>
<proteinExistence type="inferred from homology"/>
<dbReference type="SUPFAM" id="SSF51735">
    <property type="entry name" value="NAD(P)-binding Rossmann-fold domains"/>
    <property type="match status" value="1"/>
</dbReference>
<keyword evidence="3" id="KW-0520">NAD</keyword>
<dbReference type="InterPro" id="IPR001732">
    <property type="entry name" value="UDP-Glc/GDP-Man_DH_N"/>
</dbReference>
<protein>
    <submittedName>
        <fullName evidence="5">Unannotated protein</fullName>
    </submittedName>
</protein>
<dbReference type="GO" id="GO:0000271">
    <property type="term" value="P:polysaccharide biosynthetic process"/>
    <property type="evidence" value="ECO:0007669"/>
    <property type="project" value="InterPro"/>
</dbReference>
<sequence length="420" mass="43253">MRAVVVALGKIGLPVAAQLAHAGHDVVGCDISAHVVAEVNAGRSPFPGEPGLDERLAAAVAAGRLRAQTDTAAAVAEAPDLVIAVPPLMVDADAQIDWAILDAVLADIGRGLRAGTTVSVETTLPVGTTRGRIAPALAAASGLTAEQDFFTVFSPERVFSGRVFADLATYPKLVGGLSASGEQRGIELYGSFLDAEVRGLGSAEAAELVKLAETTYRDINIGFANELARFADTVGVDVEQVIDAANSQPFSHIHRPGIAVGGHCIPVYPRFYLAGDPAARLPAAARAVNDAMPAYAVERLAAHAGDLRGRRVLILGVAYRGGVKETAFSGAFGVRDELERRGAEPLASDPLYADDELRALGFTPWDGAPVDAAVVQADHAEYAALDHAAIGGAATVLDGRGILDAGALRAAGVTVLALGR</sequence>
<accession>A0A6J7H283</accession>
<dbReference type="PIRSF" id="PIRSF500136">
    <property type="entry name" value="UDP_ManNAc_DH"/>
    <property type="match status" value="1"/>
</dbReference>
<dbReference type="Pfam" id="PF00984">
    <property type="entry name" value="UDPG_MGDP_dh"/>
    <property type="match status" value="1"/>
</dbReference>
<evidence type="ECO:0000256" key="3">
    <source>
        <dbReference type="ARBA" id="ARBA00023027"/>
    </source>
</evidence>
<dbReference type="InterPro" id="IPR036220">
    <property type="entry name" value="UDP-Glc/GDP-Man_DH_C_sf"/>
</dbReference>
<gene>
    <name evidence="5" type="ORF">UFOPK3674_00171</name>
</gene>
<evidence type="ECO:0000256" key="2">
    <source>
        <dbReference type="ARBA" id="ARBA00023002"/>
    </source>
</evidence>
<evidence type="ECO:0000313" key="5">
    <source>
        <dbReference type="EMBL" id="CAB4914981.1"/>
    </source>
</evidence>
<keyword evidence="2" id="KW-0560">Oxidoreductase</keyword>
<dbReference type="InterPro" id="IPR014027">
    <property type="entry name" value="UDP-Glc/GDP-Man_DH_C"/>
</dbReference>
<dbReference type="SUPFAM" id="SSF48179">
    <property type="entry name" value="6-phosphogluconate dehydrogenase C-terminal domain-like"/>
    <property type="match status" value="1"/>
</dbReference>
<dbReference type="InterPro" id="IPR036291">
    <property type="entry name" value="NAD(P)-bd_dom_sf"/>
</dbReference>
<dbReference type="InterPro" id="IPR028359">
    <property type="entry name" value="UDP_ManNAc/GlcNAc_DH"/>
</dbReference>
<name>A0A6J7H283_9ZZZZ</name>
<reference evidence="5" key="1">
    <citation type="submission" date="2020-05" db="EMBL/GenBank/DDBJ databases">
        <authorList>
            <person name="Chiriac C."/>
            <person name="Salcher M."/>
            <person name="Ghai R."/>
            <person name="Kavagutti S V."/>
        </authorList>
    </citation>
    <scope>NUCLEOTIDE SEQUENCE</scope>
</reference>
<dbReference type="PANTHER" id="PTHR43491:SF2">
    <property type="entry name" value="UDP-N-ACETYL-D-MANNOSAMINE DEHYDROGENASE"/>
    <property type="match status" value="1"/>
</dbReference>